<feature type="compositionally biased region" description="Basic and acidic residues" evidence="2">
    <location>
        <begin position="1218"/>
        <end position="1251"/>
    </location>
</feature>
<sequence>MDFRGMKRKDLQALCKKHGIPANLKNIEMANRLASVFEETEEIVSETTISPDGIKENQAVGKKAKKVTFSPESENQVFEFSRSVKKLKQKNVSQGTAQDLQQGGIILRRSTRLAAKSKTGTLVPAKRLNRSKRTADHKLGQAMSNSPKRCSDIESAQDGAFVQFDQEEAGGANVEEEGRSSKKRKRVSQESEKENLQGVFEDSPSTSETKAAEPVIFAENVLGSTPKVDRNTRELNSELIEEEREEKQEQDTVLMASEEKQEQDTVLMASEEKQEQEFDDECTSPNIPERHSFSEESELEEAAKSEEKKAVVLQVDCDIFTSAEKHFLLATDEGMKGDNITASSHDLSDDLTDSESHSLMGDSVVQENHVATRDFRENTIADCGIASQVSYSHELNSGEKTAGVEFIPKSSQTTKVVESPHVDSVNLVDLDIEGAETIIDAERKIDILALPAKEESTLSTNIRNQMNDASEELATTDNNKADGLIKAKVMKNSQSGYKENLQLDSSGGPSVFGKTCVLSETEDEQKAGGDNVEEEGGSSKKRKTVSQEFELENPQGMAEDSPSTSETKAAEPVIFSENVLDSTPKVSVDRNTNELNSELMIEEREEKQEQDTVLMAYGDSEKTAEKVAAEFHDESASTNIPERHPFPEESELEEAAKSEEKKVVVLQADCDIFITVPEKHFLLAIDEGMKGENITARSHDLPDVLTDSADQSLMGDIELAESKDVELLAVSNISTNLERHLLSGDSGLDGRRTIIDSTTATCKTSFVFVPPERTQLLEKSEPHTAGKHERKEVEFKEESGQDRFGNSKSGSSEYQSHHVSSLKVMLKDDNVVQESHVAARDFRENTIADSSGSIESPVFDSHELNSGEKTAGAEFKPTSSQAKKVVESPRVDSVNLFEFHIEGAETIMDAERNFDILAVPAKEESSPSTNIQNQMNDASEELAITDNNKADELIKAKVMKNSESGYKEILQLDSSGGPSVFGKTCVFSETEDEQSGRKLLEYEATGLVATPFVKGTSLTPNEFIVQDNINEEGLDATQGTLKQIRGHFPHVNSVNLFDFDTEGTETTMETERNVPLSSCVLPLPAEGDFETTSEISSNLEVAGTSSMVSKESAPSTDTQTQINDALEEMAIADHNEADELIEAKVTKNLDSSGGSSVSEMTCVLGGTEHEQLGYNSEVDFKNTSEKSGHKFLKDEATDPISTEKDIPLGPDESTVHNSRNEEAAEEEMIKRETTPSLEETRNESSENRKDYLNIGESGALSEKQARREPMLIYRTQVKPKMQDMKENAPNSKIVDNLNVTAPRTSKRQPLQDLRKN</sequence>
<feature type="compositionally biased region" description="Basic and acidic residues" evidence="2">
    <location>
        <begin position="776"/>
        <end position="801"/>
    </location>
</feature>
<accession>V4JQD3</accession>
<feature type="region of interest" description="Disordered" evidence="2">
    <location>
        <begin position="634"/>
        <end position="655"/>
    </location>
</feature>
<dbReference type="eggNOG" id="ENOG502R2JP">
    <property type="taxonomic scope" value="Eukaryota"/>
</dbReference>
<feature type="compositionally biased region" description="Basic and acidic residues" evidence="2">
    <location>
        <begin position="634"/>
        <end position="647"/>
    </location>
</feature>
<evidence type="ECO:0000313" key="3">
    <source>
        <dbReference type="EMBL" id="ESQ27445.1"/>
    </source>
</evidence>
<feature type="coiled-coil region" evidence="1">
    <location>
        <begin position="232"/>
        <end position="260"/>
    </location>
</feature>
<organism evidence="3 4">
    <name type="scientific">Eutrema salsugineum</name>
    <name type="common">Saltwater cress</name>
    <name type="synonym">Sisymbrium salsugineum</name>
    <dbReference type="NCBI Taxonomy" id="72664"/>
    <lineage>
        <taxon>Eukaryota</taxon>
        <taxon>Viridiplantae</taxon>
        <taxon>Streptophyta</taxon>
        <taxon>Embryophyta</taxon>
        <taxon>Tracheophyta</taxon>
        <taxon>Spermatophyta</taxon>
        <taxon>Magnoliopsida</taxon>
        <taxon>eudicotyledons</taxon>
        <taxon>Gunneridae</taxon>
        <taxon>Pentapetalae</taxon>
        <taxon>rosids</taxon>
        <taxon>malvids</taxon>
        <taxon>Brassicales</taxon>
        <taxon>Brassicaceae</taxon>
        <taxon>Eutremeae</taxon>
        <taxon>Eutrema</taxon>
    </lineage>
</organism>
<name>V4JQD3_EUTSA</name>
<dbReference type="STRING" id="72664.V4JQD3"/>
<dbReference type="KEGG" id="eus:EUTSA_v10018017mg"/>
<protein>
    <submittedName>
        <fullName evidence="3">Uncharacterized protein</fullName>
    </submittedName>
</protein>
<feature type="region of interest" description="Disordered" evidence="2">
    <location>
        <begin position="776"/>
        <end position="816"/>
    </location>
</feature>
<keyword evidence="4" id="KW-1185">Reference proteome</keyword>
<feature type="region of interest" description="Disordered" evidence="2">
    <location>
        <begin position="117"/>
        <end position="152"/>
    </location>
</feature>
<keyword evidence="1" id="KW-0175">Coiled coil</keyword>
<proteinExistence type="predicted"/>
<evidence type="ECO:0000313" key="4">
    <source>
        <dbReference type="Proteomes" id="UP000030689"/>
    </source>
</evidence>
<dbReference type="Proteomes" id="UP000030689">
    <property type="component" value="Unassembled WGS sequence"/>
</dbReference>
<reference evidence="3 4" key="1">
    <citation type="journal article" date="2013" name="Front. Plant Sci.">
        <title>The Reference Genome of the Halophytic Plant Eutrema salsugineum.</title>
        <authorList>
            <person name="Yang R."/>
            <person name="Jarvis D.E."/>
            <person name="Chen H."/>
            <person name="Beilstein M.A."/>
            <person name="Grimwood J."/>
            <person name="Jenkins J."/>
            <person name="Shu S."/>
            <person name="Prochnik S."/>
            <person name="Xin M."/>
            <person name="Ma C."/>
            <person name="Schmutz J."/>
            <person name="Wing R.A."/>
            <person name="Mitchell-Olds T."/>
            <person name="Schumaker K.S."/>
            <person name="Wang X."/>
        </authorList>
    </citation>
    <scope>NUCLEOTIDE SEQUENCE [LARGE SCALE GENOMIC DNA]</scope>
</reference>
<feature type="region of interest" description="Disordered" evidence="2">
    <location>
        <begin position="520"/>
        <end position="576"/>
    </location>
</feature>
<evidence type="ECO:0000256" key="2">
    <source>
        <dbReference type="SAM" id="MobiDB-lite"/>
    </source>
</evidence>
<dbReference type="EMBL" id="KI517953">
    <property type="protein sequence ID" value="ESQ27445.1"/>
    <property type="molecule type" value="Genomic_DNA"/>
</dbReference>
<dbReference type="Gramene" id="ESQ27445">
    <property type="protein sequence ID" value="ESQ27445"/>
    <property type="gene ID" value="EUTSA_v10018017mg"/>
</dbReference>
<feature type="region of interest" description="Disordered" evidence="2">
    <location>
        <begin position="168"/>
        <end position="212"/>
    </location>
</feature>
<feature type="region of interest" description="Disordered" evidence="2">
    <location>
        <begin position="275"/>
        <end position="307"/>
    </location>
</feature>
<feature type="compositionally biased region" description="Basic and acidic residues" evidence="2">
    <location>
        <begin position="1189"/>
        <end position="1206"/>
    </location>
</feature>
<evidence type="ECO:0000256" key="1">
    <source>
        <dbReference type="SAM" id="Coils"/>
    </source>
</evidence>
<dbReference type="OMA" id="ITTECHD"/>
<gene>
    <name evidence="3" type="ORF">EUTSA_v10018017mg</name>
</gene>
<feature type="compositionally biased region" description="Polar residues" evidence="2">
    <location>
        <begin position="804"/>
        <end position="816"/>
    </location>
</feature>
<feature type="region of interest" description="Disordered" evidence="2">
    <location>
        <begin position="1189"/>
        <end position="1316"/>
    </location>
</feature>